<keyword evidence="4" id="KW-0963">Cytoplasm</keyword>
<dbReference type="GeneID" id="42364675"/>
<evidence type="ECO:0000256" key="8">
    <source>
        <dbReference type="ARBA" id="ARBA00022840"/>
    </source>
</evidence>
<evidence type="ECO:0000256" key="1">
    <source>
        <dbReference type="ARBA" id="ARBA00004791"/>
    </source>
</evidence>
<dbReference type="AlphaFoldDB" id="A0A5Q0UGW7"/>
<organism evidence="12 13">
    <name type="scientific">Candidatus Nanohalobium constans</name>
    <dbReference type="NCBI Taxonomy" id="2565781"/>
    <lineage>
        <taxon>Archaea</taxon>
        <taxon>Candidatus Nanohalarchaeota</taxon>
        <taxon>Candidatus Nanohalobia</taxon>
        <taxon>Candidatus Nanohalobiales</taxon>
        <taxon>Candidatus Nanohalobiaceae</taxon>
        <taxon>Candidatus Nanohalobium</taxon>
    </lineage>
</organism>
<dbReference type="RefSeq" id="WP_153549934.1">
    <property type="nucleotide sequence ID" value="NZ_CP040089.1"/>
</dbReference>
<dbReference type="KEGG" id="ncon:LC1Nh_0292"/>
<dbReference type="GO" id="GO:0005524">
    <property type="term" value="F:ATP binding"/>
    <property type="evidence" value="ECO:0007669"/>
    <property type="project" value="UniProtKB-KW"/>
</dbReference>
<accession>A0A5Q0UGW7</accession>
<keyword evidence="13" id="KW-1185">Reference proteome</keyword>
<dbReference type="PANTHER" id="PTHR42833:SF4">
    <property type="entry name" value="URIDYLATE KINASE PUMPKIN, CHLOROPLASTIC"/>
    <property type="match status" value="1"/>
</dbReference>
<keyword evidence="5 12" id="KW-0808">Transferase</keyword>
<name>A0A5Q0UGW7_9ARCH</name>
<evidence type="ECO:0000256" key="9">
    <source>
        <dbReference type="ARBA" id="ARBA00022975"/>
    </source>
</evidence>
<dbReference type="InterPro" id="IPR011818">
    <property type="entry name" value="Uridylate_kinase_arch/spir"/>
</dbReference>
<sequence>MNNYDKVFAVGGSIYTSKLEKTPEIAEALQKHSPVSVVVGAGKLKENINAVEASEGDKDLIGIQATRLNAKTLGTQMQAHPKIPETAEEVKEVAKTGEDLVMGGLNPGFSTDAVAAITAELLSAELYIVTDIDGVYTEDPKKEDAEKLDEVSISELREIVSGNSSDAGSYELIDKTALNIIERSGISTKVIEGTIDNLENPEDAEGTAITC</sequence>
<dbReference type="PANTHER" id="PTHR42833">
    <property type="entry name" value="URIDYLATE KINASE"/>
    <property type="match status" value="1"/>
</dbReference>
<keyword evidence="6" id="KW-0547">Nucleotide-binding</keyword>
<evidence type="ECO:0000256" key="6">
    <source>
        <dbReference type="ARBA" id="ARBA00022741"/>
    </source>
</evidence>
<gene>
    <name evidence="12" type="primary">pyrH</name>
    <name evidence="12" type="ORF">LC1Nh_0292</name>
</gene>
<dbReference type="Gene3D" id="3.40.1160.10">
    <property type="entry name" value="Acetylglutamate kinase-like"/>
    <property type="match status" value="1"/>
</dbReference>
<dbReference type="InterPro" id="IPR001048">
    <property type="entry name" value="Asp/Glu/Uridylate_kinase"/>
</dbReference>
<dbReference type="GO" id="GO:0006225">
    <property type="term" value="P:UDP biosynthetic process"/>
    <property type="evidence" value="ECO:0007669"/>
    <property type="project" value="TreeGrafter"/>
</dbReference>
<dbReference type="Proteomes" id="UP000377803">
    <property type="component" value="Chromosome"/>
</dbReference>
<dbReference type="SUPFAM" id="SSF53633">
    <property type="entry name" value="Carbamate kinase-like"/>
    <property type="match status" value="1"/>
</dbReference>
<dbReference type="EC" id="2.7.4.22" evidence="3"/>
<keyword evidence="9" id="KW-0665">Pyrimidine biosynthesis</keyword>
<keyword evidence="7 12" id="KW-0418">Kinase</keyword>
<proteinExistence type="inferred from homology"/>
<dbReference type="Pfam" id="PF00696">
    <property type="entry name" value="AA_kinase"/>
    <property type="match status" value="1"/>
</dbReference>
<reference evidence="13" key="1">
    <citation type="submission" date="2019-05" db="EMBL/GenBank/DDBJ databases">
        <title>Candidatus Nanohalobium constans, a novel model system to study the DPANN nano-sized archaea: genomic and physiological characterization of a nanoarchaeon co-cultured with its chitinotrophic host.</title>
        <authorList>
            <person name="La Cono V."/>
            <person name="Arcadi E."/>
            <person name="Crisafi F."/>
            <person name="Denaro R."/>
            <person name="La Spada G."/>
            <person name="Messina E."/>
            <person name="Smedile F."/>
            <person name="Toshchakov S.V."/>
            <person name="Shevchenko M.A."/>
            <person name="Golyshin P.N."/>
            <person name="Golyshina O.V."/>
            <person name="Ferrer M."/>
            <person name="Rohde M."/>
            <person name="Mushegian A."/>
            <person name="Sorokin D.Y."/>
            <person name="Giuliano L."/>
            <person name="Yakimov M.M."/>
        </authorList>
    </citation>
    <scope>NUCLEOTIDE SEQUENCE [LARGE SCALE GENOMIC DNA]</scope>
    <source>
        <strain evidence="13">LC1Nh</strain>
    </source>
</reference>
<evidence type="ECO:0000256" key="3">
    <source>
        <dbReference type="ARBA" id="ARBA00012899"/>
    </source>
</evidence>
<dbReference type="NCBIfam" id="TIGR02076">
    <property type="entry name" value="pyrH_arch"/>
    <property type="match status" value="1"/>
</dbReference>
<keyword evidence="8" id="KW-0067">ATP-binding</keyword>
<dbReference type="OrthoDB" id="372251at2157"/>
<evidence type="ECO:0000256" key="7">
    <source>
        <dbReference type="ARBA" id="ARBA00022777"/>
    </source>
</evidence>
<evidence type="ECO:0000256" key="10">
    <source>
        <dbReference type="ARBA" id="ARBA00032092"/>
    </source>
</evidence>
<evidence type="ECO:0000256" key="2">
    <source>
        <dbReference type="ARBA" id="ARBA00007614"/>
    </source>
</evidence>
<evidence type="ECO:0000256" key="4">
    <source>
        <dbReference type="ARBA" id="ARBA00022490"/>
    </source>
</evidence>
<comment type="pathway">
    <text evidence="1">Pyrimidine metabolism; CTP biosynthesis via de novo pathway; UDP from UMP (UMPK route): step 1/1.</text>
</comment>
<protein>
    <recommendedName>
        <fullName evidence="3">UMP kinase</fullName>
        <ecNumber evidence="3">2.7.4.22</ecNumber>
    </recommendedName>
    <alternativeName>
        <fullName evidence="10">Uridine monophosphate kinase</fullName>
    </alternativeName>
</protein>
<evidence type="ECO:0000313" key="12">
    <source>
        <dbReference type="EMBL" id="QGA80195.1"/>
    </source>
</evidence>
<dbReference type="GO" id="GO:0033862">
    <property type="term" value="F:UMP kinase activity"/>
    <property type="evidence" value="ECO:0007669"/>
    <property type="project" value="UniProtKB-EC"/>
</dbReference>
<comment type="similarity">
    <text evidence="2">Belongs to the UMP kinase family.</text>
</comment>
<evidence type="ECO:0000313" key="13">
    <source>
        <dbReference type="Proteomes" id="UP000377803"/>
    </source>
</evidence>
<evidence type="ECO:0000259" key="11">
    <source>
        <dbReference type="Pfam" id="PF00696"/>
    </source>
</evidence>
<evidence type="ECO:0000256" key="5">
    <source>
        <dbReference type="ARBA" id="ARBA00022679"/>
    </source>
</evidence>
<dbReference type="InterPro" id="IPR036393">
    <property type="entry name" value="AceGlu_kinase-like_sf"/>
</dbReference>
<feature type="domain" description="Aspartate/glutamate/uridylate kinase" evidence="11">
    <location>
        <begin position="7"/>
        <end position="191"/>
    </location>
</feature>
<dbReference type="EMBL" id="CP040089">
    <property type="protein sequence ID" value="QGA80195.1"/>
    <property type="molecule type" value="Genomic_DNA"/>
</dbReference>